<dbReference type="EMBL" id="FOQO01000010">
    <property type="protein sequence ID" value="SFJ50831.1"/>
    <property type="molecule type" value="Genomic_DNA"/>
</dbReference>
<keyword evidence="2" id="KW-1185">Reference proteome</keyword>
<dbReference type="Proteomes" id="UP000198670">
    <property type="component" value="Unassembled WGS sequence"/>
</dbReference>
<dbReference type="AlphaFoldDB" id="A0A1I3RZV5"/>
<gene>
    <name evidence="1" type="ORF">SAMN05444682_110167</name>
</gene>
<sequence length="553" mass="62676">MVTSSTPKQQRLGTYRQNVIFTRPMVITLMNKLRRLAFSVLHIFLMSMAVSVQSQPAPDDINFVRQGVRRFIFDDLHTIPLAALNPREIIGMSAMYPITHHREAHAQINVRHEQLQIVADTETETSIWFGGFNPFSTYTLDLASCEGEGAIGFEFSDGTKMERFLITIDYRDNYITDVHQLIMRGDEVISRKSICIATQANTAANGKLILQMLGSGLTLYCQGDGLPLPIAQSDFSQHIDLRKKEYLNTFQSNLFVQIKYGAIQVNKVTSALSSGMGLADIRAITYEDGTPLLDQGRIWYTMTIRGRALPQHIQGVFSMDPSVFDLRFEGIIVFDRQDGILRNEVASHIFYDRNHKVWRGITTGFSAYASPDEQKQLLAVESVKDPRFGFSSMRATPFGVVGDIEDPHILYDAKAEKWRILTCENNDGYKAVLLESDTWNKDYRRIAGPVSHNSTGTSIQRIGGKLFCFSGSQERKIFVYSYPDLHEAGTLKMDLPPWDEKSGTRVWPNVVELPDGYPFRYVALMMDRFNYPGLEGPNWTYGALYLYHGFSEP</sequence>
<proteinExistence type="predicted"/>
<dbReference type="STRING" id="1477437.SAMN05444682_110167"/>
<reference evidence="1 2" key="1">
    <citation type="submission" date="2016-10" db="EMBL/GenBank/DDBJ databases">
        <authorList>
            <person name="de Groot N.N."/>
        </authorList>
    </citation>
    <scope>NUCLEOTIDE SEQUENCE [LARGE SCALE GENOMIC DNA]</scope>
    <source>
        <strain evidence="1 2">RK1</strain>
    </source>
</reference>
<evidence type="ECO:0000313" key="2">
    <source>
        <dbReference type="Proteomes" id="UP000198670"/>
    </source>
</evidence>
<accession>A0A1I3RZV5</accession>
<protein>
    <submittedName>
        <fullName evidence="1">Uncharacterized protein</fullName>
    </submittedName>
</protein>
<name>A0A1I3RZV5_9SPHI</name>
<evidence type="ECO:0000313" key="1">
    <source>
        <dbReference type="EMBL" id="SFJ50831.1"/>
    </source>
</evidence>
<organism evidence="1 2">
    <name type="scientific">Parapedobacter indicus</name>
    <dbReference type="NCBI Taxonomy" id="1477437"/>
    <lineage>
        <taxon>Bacteria</taxon>
        <taxon>Pseudomonadati</taxon>
        <taxon>Bacteroidota</taxon>
        <taxon>Sphingobacteriia</taxon>
        <taxon>Sphingobacteriales</taxon>
        <taxon>Sphingobacteriaceae</taxon>
        <taxon>Parapedobacter</taxon>
    </lineage>
</organism>